<proteinExistence type="predicted"/>
<dbReference type="GO" id="GO:0004527">
    <property type="term" value="F:exonuclease activity"/>
    <property type="evidence" value="ECO:0007669"/>
    <property type="project" value="UniProtKB-KW"/>
</dbReference>
<feature type="signal peptide" evidence="1">
    <location>
        <begin position="1"/>
        <end position="21"/>
    </location>
</feature>
<dbReference type="InterPro" id="IPR036691">
    <property type="entry name" value="Endo/exonu/phosph_ase_sf"/>
</dbReference>
<keyword evidence="3" id="KW-0378">Hydrolase</keyword>
<dbReference type="RefSeq" id="WP_115870014.1">
    <property type="nucleotide sequence ID" value="NZ_QREG01000026.1"/>
</dbReference>
<dbReference type="PANTHER" id="PTHR42834">
    <property type="entry name" value="ENDONUCLEASE/EXONUCLEASE/PHOSPHATASE FAMILY PROTEIN (AFU_ORTHOLOGUE AFUA_3G09210)"/>
    <property type="match status" value="1"/>
</dbReference>
<protein>
    <submittedName>
        <fullName evidence="3">Endonuclease/exonuclease/phosphatase family metal-dependent hydrolase</fullName>
    </submittedName>
</protein>
<dbReference type="Pfam" id="PF03372">
    <property type="entry name" value="Exo_endo_phos"/>
    <property type="match status" value="1"/>
</dbReference>
<keyword evidence="3" id="KW-0255">Endonuclease</keyword>
<name>A0A3D9KX52_MARFU</name>
<keyword evidence="3" id="KW-0269">Exonuclease</keyword>
<evidence type="ECO:0000259" key="2">
    <source>
        <dbReference type="Pfam" id="PF03372"/>
    </source>
</evidence>
<dbReference type="PANTHER" id="PTHR42834:SF1">
    <property type="entry name" value="ENDONUCLEASE_EXONUCLEASE_PHOSPHATASE FAMILY PROTEIN (AFU_ORTHOLOGUE AFUA_3G09210)"/>
    <property type="match status" value="1"/>
</dbReference>
<sequence>MNKFLQIAVVLTMVMSGCVPAEEPVQVVDRGQVQVLPADYQYPDTPTFSLLSWNVEHFLDPYDDPYIDNQRENNPPENMQLRRALLIEALRKADADVVLLQEFESAKYLKQLADDSLSGMGYTFFADIPSHGWYMNVVLMSRFPLGEISGYGNVTTPLPDYLDEEGKKETQSHINTRMWTIEVFPAAAYHFLLTGVHLKAGRGPRNIAMRKGQINYLVSQWNEALAANPSANMIMAGDLNATPDSEELSLLQTNKQLIAPFTDPIDTAVYSHPADEPRRRLDYLLVNENMLPEMQPESVQVTHFFSADTMRMISDHLPVMGVFQRKDL</sequence>
<dbReference type="PROSITE" id="PS51257">
    <property type="entry name" value="PROKAR_LIPOPROTEIN"/>
    <property type="match status" value="1"/>
</dbReference>
<accession>A0A3D9KX52</accession>
<evidence type="ECO:0000313" key="4">
    <source>
        <dbReference type="Proteomes" id="UP000256779"/>
    </source>
</evidence>
<dbReference type="OrthoDB" id="5500612at2"/>
<keyword evidence="1" id="KW-0732">Signal</keyword>
<dbReference type="Proteomes" id="UP000256779">
    <property type="component" value="Unassembled WGS sequence"/>
</dbReference>
<gene>
    <name evidence="3" type="ORF">C7460_12656</name>
</gene>
<keyword evidence="4" id="KW-1185">Reference proteome</keyword>
<dbReference type="SUPFAM" id="SSF56219">
    <property type="entry name" value="DNase I-like"/>
    <property type="match status" value="1"/>
</dbReference>
<comment type="caution">
    <text evidence="3">The sequence shown here is derived from an EMBL/GenBank/DDBJ whole genome shotgun (WGS) entry which is preliminary data.</text>
</comment>
<dbReference type="EMBL" id="QREG01000026">
    <property type="protein sequence ID" value="RED93217.1"/>
    <property type="molecule type" value="Genomic_DNA"/>
</dbReference>
<organism evidence="3 4">
    <name type="scientific">Marinoscillum furvescens DSM 4134</name>
    <dbReference type="NCBI Taxonomy" id="1122208"/>
    <lineage>
        <taxon>Bacteria</taxon>
        <taxon>Pseudomonadati</taxon>
        <taxon>Bacteroidota</taxon>
        <taxon>Cytophagia</taxon>
        <taxon>Cytophagales</taxon>
        <taxon>Reichenbachiellaceae</taxon>
        <taxon>Marinoscillum</taxon>
    </lineage>
</organism>
<dbReference type="InterPro" id="IPR005135">
    <property type="entry name" value="Endo/exonuclease/phosphatase"/>
</dbReference>
<dbReference type="AlphaFoldDB" id="A0A3D9KX52"/>
<reference evidence="3 4" key="1">
    <citation type="submission" date="2018-07" db="EMBL/GenBank/DDBJ databases">
        <title>Genomic Encyclopedia of Type Strains, Phase IV (KMG-IV): sequencing the most valuable type-strain genomes for metagenomic binning, comparative biology and taxonomic classification.</title>
        <authorList>
            <person name="Goeker M."/>
        </authorList>
    </citation>
    <scope>NUCLEOTIDE SEQUENCE [LARGE SCALE GENOMIC DNA]</scope>
    <source>
        <strain evidence="3 4">DSM 4134</strain>
    </source>
</reference>
<keyword evidence="3" id="KW-0540">Nuclease</keyword>
<dbReference type="Gene3D" id="3.60.10.10">
    <property type="entry name" value="Endonuclease/exonuclease/phosphatase"/>
    <property type="match status" value="1"/>
</dbReference>
<evidence type="ECO:0000256" key="1">
    <source>
        <dbReference type="SAM" id="SignalP"/>
    </source>
</evidence>
<feature type="domain" description="Endonuclease/exonuclease/phosphatase" evidence="2">
    <location>
        <begin position="51"/>
        <end position="316"/>
    </location>
</feature>
<evidence type="ECO:0000313" key="3">
    <source>
        <dbReference type="EMBL" id="RED93217.1"/>
    </source>
</evidence>
<dbReference type="GO" id="GO:0004519">
    <property type="term" value="F:endonuclease activity"/>
    <property type="evidence" value="ECO:0007669"/>
    <property type="project" value="UniProtKB-KW"/>
</dbReference>
<feature type="chain" id="PRO_5017736871" evidence="1">
    <location>
        <begin position="22"/>
        <end position="328"/>
    </location>
</feature>